<gene>
    <name evidence="1" type="ORF">B0H17DRAFT_1219971</name>
</gene>
<name>A0AAD7BE73_MYCRO</name>
<evidence type="ECO:0000313" key="1">
    <source>
        <dbReference type="EMBL" id="KAJ7618238.1"/>
    </source>
</evidence>
<dbReference type="SUPFAM" id="SSF54495">
    <property type="entry name" value="UBC-like"/>
    <property type="match status" value="1"/>
</dbReference>
<sequence length="148" mass="16866">MSAHEESSNLDANDPLNQPDALWRWELSDELAACLDDEERDISNQFLACREKLSGAVFRVLLQRLQRYNPSHTRISSFRPGHIFVQLLCSVQSSLNTPNLAEPAQSDAYVSMRDDPKEYEKKIKLQAKDWSPSLEPVFSVDRDVGSEN</sequence>
<protein>
    <submittedName>
        <fullName evidence="1">Uncharacterized protein</fullName>
    </submittedName>
</protein>
<dbReference type="Gene3D" id="3.10.110.10">
    <property type="entry name" value="Ubiquitin Conjugating Enzyme"/>
    <property type="match status" value="1"/>
</dbReference>
<proteinExistence type="predicted"/>
<accession>A0AAD7BE73</accession>
<reference evidence="1" key="1">
    <citation type="submission" date="2023-03" db="EMBL/GenBank/DDBJ databases">
        <title>Massive genome expansion in bonnet fungi (Mycena s.s.) driven by repeated elements and novel gene families across ecological guilds.</title>
        <authorList>
            <consortium name="Lawrence Berkeley National Laboratory"/>
            <person name="Harder C.B."/>
            <person name="Miyauchi S."/>
            <person name="Viragh M."/>
            <person name="Kuo A."/>
            <person name="Thoen E."/>
            <person name="Andreopoulos B."/>
            <person name="Lu D."/>
            <person name="Skrede I."/>
            <person name="Drula E."/>
            <person name="Henrissat B."/>
            <person name="Morin E."/>
            <person name="Kohler A."/>
            <person name="Barry K."/>
            <person name="LaButti K."/>
            <person name="Morin E."/>
            <person name="Salamov A."/>
            <person name="Lipzen A."/>
            <person name="Mereny Z."/>
            <person name="Hegedus B."/>
            <person name="Baldrian P."/>
            <person name="Stursova M."/>
            <person name="Weitz H."/>
            <person name="Taylor A."/>
            <person name="Grigoriev I.V."/>
            <person name="Nagy L.G."/>
            <person name="Martin F."/>
            <person name="Kauserud H."/>
        </authorList>
    </citation>
    <scope>NUCLEOTIDE SEQUENCE</scope>
    <source>
        <strain evidence="1">CBHHK067</strain>
    </source>
</reference>
<evidence type="ECO:0000313" key="2">
    <source>
        <dbReference type="Proteomes" id="UP001221757"/>
    </source>
</evidence>
<keyword evidence="2" id="KW-1185">Reference proteome</keyword>
<dbReference type="EMBL" id="JARKIE010000756">
    <property type="protein sequence ID" value="KAJ7618238.1"/>
    <property type="molecule type" value="Genomic_DNA"/>
</dbReference>
<organism evidence="1 2">
    <name type="scientific">Mycena rosella</name>
    <name type="common">Pink bonnet</name>
    <name type="synonym">Agaricus rosellus</name>
    <dbReference type="NCBI Taxonomy" id="1033263"/>
    <lineage>
        <taxon>Eukaryota</taxon>
        <taxon>Fungi</taxon>
        <taxon>Dikarya</taxon>
        <taxon>Basidiomycota</taxon>
        <taxon>Agaricomycotina</taxon>
        <taxon>Agaricomycetes</taxon>
        <taxon>Agaricomycetidae</taxon>
        <taxon>Agaricales</taxon>
        <taxon>Marasmiineae</taxon>
        <taxon>Mycenaceae</taxon>
        <taxon>Mycena</taxon>
    </lineage>
</organism>
<dbReference type="Proteomes" id="UP001221757">
    <property type="component" value="Unassembled WGS sequence"/>
</dbReference>
<dbReference type="InterPro" id="IPR016135">
    <property type="entry name" value="UBQ-conjugating_enzyme/RWD"/>
</dbReference>
<comment type="caution">
    <text evidence="1">The sequence shown here is derived from an EMBL/GenBank/DDBJ whole genome shotgun (WGS) entry which is preliminary data.</text>
</comment>
<dbReference type="AlphaFoldDB" id="A0AAD7BE73"/>